<sequence>MALVMMIFVPTFRLANIESNAVYLGLLAIPSLIIVSVLYFLPLCGIIVEMASANQDKESVLYFCINQ</sequence>
<reference evidence="2 3" key="1">
    <citation type="submission" date="2023-05" db="EMBL/GenBank/DDBJ databases">
        <title>Rombocin, a short stable natural nisin variant, displays selective antimicrobial activity against Listeria monocytogenes and employs dual mode of action to kill target bacterial strains.</title>
        <authorList>
            <person name="Wambui J."/>
            <person name="Stephan R."/>
            <person name="Kuipers O.P."/>
        </authorList>
    </citation>
    <scope>NUCLEOTIDE SEQUENCE [LARGE SCALE GENOMIC DNA]</scope>
    <source>
        <strain evidence="2 3">RC002</strain>
    </source>
</reference>
<evidence type="ECO:0000313" key="3">
    <source>
        <dbReference type="Proteomes" id="UP001301012"/>
    </source>
</evidence>
<protein>
    <recommendedName>
        <fullName evidence="4">ABC transmembrane type-1 domain-containing protein</fullName>
    </recommendedName>
</protein>
<evidence type="ECO:0000313" key="2">
    <source>
        <dbReference type="EMBL" id="MDK2565065.1"/>
    </source>
</evidence>
<name>A0ABT7EDQ2_9FIRM</name>
<comment type="caution">
    <text evidence="2">The sequence shown here is derived from an EMBL/GenBank/DDBJ whole genome shotgun (WGS) entry which is preliminary data.</text>
</comment>
<dbReference type="RefSeq" id="WP_284133927.1">
    <property type="nucleotide sequence ID" value="NZ_JASKYM010000017.1"/>
</dbReference>
<keyword evidence="3" id="KW-1185">Reference proteome</keyword>
<feature type="transmembrane region" description="Helical" evidence="1">
    <location>
        <begin position="21"/>
        <end position="41"/>
    </location>
</feature>
<keyword evidence="1" id="KW-1133">Transmembrane helix</keyword>
<gene>
    <name evidence="2" type="ORF">QOZ84_16155</name>
</gene>
<evidence type="ECO:0008006" key="4">
    <source>
        <dbReference type="Google" id="ProtNLM"/>
    </source>
</evidence>
<keyword evidence="1" id="KW-0812">Transmembrane</keyword>
<dbReference type="Proteomes" id="UP001301012">
    <property type="component" value="Unassembled WGS sequence"/>
</dbReference>
<keyword evidence="1" id="KW-0472">Membrane</keyword>
<evidence type="ECO:0000256" key="1">
    <source>
        <dbReference type="SAM" id="Phobius"/>
    </source>
</evidence>
<proteinExistence type="predicted"/>
<organism evidence="2 3">
    <name type="scientific">Romboutsia sedimentorum</name>
    <dbReference type="NCBI Taxonomy" id="1368474"/>
    <lineage>
        <taxon>Bacteria</taxon>
        <taxon>Bacillati</taxon>
        <taxon>Bacillota</taxon>
        <taxon>Clostridia</taxon>
        <taxon>Peptostreptococcales</taxon>
        <taxon>Peptostreptococcaceae</taxon>
        <taxon>Romboutsia</taxon>
    </lineage>
</organism>
<dbReference type="EMBL" id="JASKYM010000017">
    <property type="protein sequence ID" value="MDK2565065.1"/>
    <property type="molecule type" value="Genomic_DNA"/>
</dbReference>
<accession>A0ABT7EDQ2</accession>